<dbReference type="PANTHER" id="PTHR33908:SF11">
    <property type="entry name" value="MEMBRANE PROTEIN"/>
    <property type="match status" value="1"/>
</dbReference>
<evidence type="ECO:0000256" key="2">
    <source>
        <dbReference type="ARBA" id="ARBA00022475"/>
    </source>
</evidence>
<keyword evidence="2" id="KW-1003">Cell membrane</keyword>
<evidence type="ECO:0000256" key="5">
    <source>
        <dbReference type="ARBA" id="ARBA00022692"/>
    </source>
</evidence>
<gene>
    <name evidence="10" type="ORF">US31_C0004G0037</name>
</gene>
<evidence type="ECO:0000256" key="6">
    <source>
        <dbReference type="ARBA" id="ARBA00022989"/>
    </source>
</evidence>
<name>A0A0G0FXA2_9BACT</name>
<evidence type="ECO:0000256" key="1">
    <source>
        <dbReference type="ARBA" id="ARBA00004651"/>
    </source>
</evidence>
<feature type="transmembrane region" description="Helical" evidence="8">
    <location>
        <begin position="326"/>
        <end position="345"/>
    </location>
</feature>
<keyword evidence="3" id="KW-0328">Glycosyltransferase</keyword>
<feature type="transmembrane region" description="Helical" evidence="8">
    <location>
        <begin position="122"/>
        <end position="139"/>
    </location>
</feature>
<evidence type="ECO:0000259" key="9">
    <source>
        <dbReference type="Pfam" id="PF13231"/>
    </source>
</evidence>
<comment type="subcellular location">
    <subcellularLocation>
        <location evidence="1">Cell membrane</location>
        <topology evidence="1">Multi-pass membrane protein</topology>
    </subcellularLocation>
</comment>
<evidence type="ECO:0000313" key="10">
    <source>
        <dbReference type="EMBL" id="KKQ18475.1"/>
    </source>
</evidence>
<reference evidence="10 11" key="1">
    <citation type="journal article" date="2015" name="Nature">
        <title>rRNA introns, odd ribosomes, and small enigmatic genomes across a large radiation of phyla.</title>
        <authorList>
            <person name="Brown C.T."/>
            <person name="Hug L.A."/>
            <person name="Thomas B.C."/>
            <person name="Sharon I."/>
            <person name="Castelle C.J."/>
            <person name="Singh A."/>
            <person name="Wilkins M.J."/>
            <person name="Williams K.H."/>
            <person name="Banfield J.F."/>
        </authorList>
    </citation>
    <scope>NUCLEOTIDE SEQUENCE [LARGE SCALE GENOMIC DNA]</scope>
</reference>
<sequence>MFMKFKNDRLIVITLFAIIVLAAGLRFYKLGQVPPSISWDEAAVGYNAWTITQSGRDEWGNFLPLTFKSFEDDKHPVHIYLTAISVGILGPSDFSVRMPAALFGIFNVILLFLLGKELFNKWTGLLAALFLAVSPYNIHFSHFNHELNFTIFFFLLGLWLFFKGIQGRKNFLPLSFLSFGITLISYHSAKIVVPAIVLLLVALYFQNLIKIKRQFLISLAILGFFAMLFFLNPALLGFARARQTSFSEDDIKKTEIYNGTRNEALGRLEIVGRQYMSHFNPQYLFISGDKNPRLSSQSNGEFYKIDALLLITGCLALLWKKNKVSALLLSWVLLAPIPASLVNEAPHASRAMFMTGSWHLISAFGFFTLFSLIKRLKIHWVFLAITLGVIAYELQGYLRYYYGEYGIRYAIEWQYGMEQVVDYLKDHDGYFQAYMTDARSQPYVFFLFYLRQPLDTFLSSVWYNETQSRSYNLIYAFDKYHFGIGKVAEIKPNPGVLYVLTPSEYDGIRKDVFSVKKIIRYPNGTDAFFLVSYP</sequence>
<dbReference type="AlphaFoldDB" id="A0A0G0FXA2"/>
<dbReference type="InterPro" id="IPR038731">
    <property type="entry name" value="RgtA/B/C-like"/>
</dbReference>
<comment type="caution">
    <text evidence="10">The sequence shown here is derived from an EMBL/GenBank/DDBJ whole genome shotgun (WGS) entry which is preliminary data.</text>
</comment>
<keyword evidence="6 8" id="KW-1133">Transmembrane helix</keyword>
<evidence type="ECO:0000313" key="11">
    <source>
        <dbReference type="Proteomes" id="UP000034508"/>
    </source>
</evidence>
<dbReference type="GO" id="GO:0016763">
    <property type="term" value="F:pentosyltransferase activity"/>
    <property type="evidence" value="ECO:0007669"/>
    <property type="project" value="TreeGrafter"/>
</dbReference>
<proteinExistence type="predicted"/>
<evidence type="ECO:0000256" key="8">
    <source>
        <dbReference type="SAM" id="Phobius"/>
    </source>
</evidence>
<protein>
    <recommendedName>
        <fullName evidence="9">Glycosyltransferase RgtA/B/C/D-like domain-containing protein</fullName>
    </recommendedName>
</protein>
<keyword evidence="7 8" id="KW-0472">Membrane</keyword>
<dbReference type="Proteomes" id="UP000034508">
    <property type="component" value="Unassembled WGS sequence"/>
</dbReference>
<dbReference type="PANTHER" id="PTHR33908">
    <property type="entry name" value="MANNOSYLTRANSFERASE YKCB-RELATED"/>
    <property type="match status" value="1"/>
</dbReference>
<feature type="transmembrane region" description="Helical" evidence="8">
    <location>
        <begin position="216"/>
        <end position="239"/>
    </location>
</feature>
<feature type="domain" description="Glycosyltransferase RgtA/B/C/D-like" evidence="9">
    <location>
        <begin position="73"/>
        <end position="226"/>
    </location>
</feature>
<evidence type="ECO:0000256" key="7">
    <source>
        <dbReference type="ARBA" id="ARBA00023136"/>
    </source>
</evidence>
<feature type="transmembrane region" description="Helical" evidence="8">
    <location>
        <begin position="192"/>
        <end position="209"/>
    </location>
</feature>
<dbReference type="GO" id="GO:0005886">
    <property type="term" value="C:plasma membrane"/>
    <property type="evidence" value="ECO:0007669"/>
    <property type="project" value="UniProtKB-SubCell"/>
</dbReference>
<organism evidence="10 11">
    <name type="scientific">Berkelbacteria bacterium GW2011_GWA1_36_9</name>
    <dbReference type="NCBI Taxonomy" id="1618331"/>
    <lineage>
        <taxon>Bacteria</taxon>
        <taxon>Candidatus Berkelbacteria</taxon>
    </lineage>
</organism>
<feature type="transmembrane region" description="Helical" evidence="8">
    <location>
        <begin position="380"/>
        <end position="398"/>
    </location>
</feature>
<dbReference type="InterPro" id="IPR050297">
    <property type="entry name" value="LipidA_mod_glycosyltrf_83"/>
</dbReference>
<evidence type="ECO:0000256" key="4">
    <source>
        <dbReference type="ARBA" id="ARBA00022679"/>
    </source>
</evidence>
<keyword evidence="5 8" id="KW-0812">Transmembrane</keyword>
<dbReference type="EMBL" id="LBSM01000004">
    <property type="protein sequence ID" value="KKQ18475.1"/>
    <property type="molecule type" value="Genomic_DNA"/>
</dbReference>
<evidence type="ECO:0000256" key="3">
    <source>
        <dbReference type="ARBA" id="ARBA00022676"/>
    </source>
</evidence>
<feature type="transmembrane region" description="Helical" evidence="8">
    <location>
        <begin position="96"/>
        <end position="115"/>
    </location>
</feature>
<dbReference type="GO" id="GO:0009103">
    <property type="term" value="P:lipopolysaccharide biosynthetic process"/>
    <property type="evidence" value="ECO:0007669"/>
    <property type="project" value="UniProtKB-ARBA"/>
</dbReference>
<feature type="transmembrane region" description="Helical" evidence="8">
    <location>
        <begin position="145"/>
        <end position="162"/>
    </location>
</feature>
<feature type="transmembrane region" description="Helical" evidence="8">
    <location>
        <begin position="351"/>
        <end position="373"/>
    </location>
</feature>
<keyword evidence="4" id="KW-0808">Transferase</keyword>
<accession>A0A0G0FXA2</accession>
<dbReference type="Pfam" id="PF13231">
    <property type="entry name" value="PMT_2"/>
    <property type="match status" value="1"/>
</dbReference>